<accession>A0A928VM10</accession>
<dbReference type="AlphaFoldDB" id="A0A928VM10"/>
<evidence type="ECO:0000313" key="2">
    <source>
        <dbReference type="EMBL" id="MBE9028314.1"/>
    </source>
</evidence>
<sequence length="302" mass="33895">MQITAMRRWRVKSTTWVKYLLLILLVLPIVWQSLPYFQRPLRQPLTVILGPGVTYERIVLTQPRSTLLHVVKLDLTQPQLNFLVTPGQVSPDGNELNALTTTQFLKRYQQQLAINASFFYPFSEEAPWDYYPMTGDRANAVGYAVADGRIYSDGYHVPTWATICFDRQNRVQILPQSNCPLGAQQGLSGNQLILQAGRPKGLSENDKPYPRTIVGTDGAGQTLWLLIVDGKQPWYSEGLTIAEVIPWLQQWGVQTALNLDGGGSSTLAIATRRGAKLLNAPIHNKIPMTERPVANHLGVRWH</sequence>
<reference evidence="2" key="1">
    <citation type="submission" date="2020-10" db="EMBL/GenBank/DDBJ databases">
        <authorList>
            <person name="Castelo-Branco R."/>
            <person name="Eusebio N."/>
            <person name="Adriana R."/>
            <person name="Vieira A."/>
            <person name="Brugerolle De Fraissinette N."/>
            <person name="Rezende De Castro R."/>
            <person name="Schneider M.P."/>
            <person name="Vasconcelos V."/>
            <person name="Leao P.N."/>
        </authorList>
    </citation>
    <scope>NUCLEOTIDE SEQUENCE</scope>
    <source>
        <strain evidence="2">LEGE 11480</strain>
    </source>
</reference>
<dbReference type="Pfam" id="PF09992">
    <property type="entry name" value="NAGPA"/>
    <property type="match status" value="1"/>
</dbReference>
<dbReference type="InterPro" id="IPR018711">
    <property type="entry name" value="NAGPA"/>
</dbReference>
<proteinExistence type="predicted"/>
<organism evidence="2 3">
    <name type="scientific">Romeriopsis navalis LEGE 11480</name>
    <dbReference type="NCBI Taxonomy" id="2777977"/>
    <lineage>
        <taxon>Bacteria</taxon>
        <taxon>Bacillati</taxon>
        <taxon>Cyanobacteriota</taxon>
        <taxon>Cyanophyceae</taxon>
        <taxon>Leptolyngbyales</taxon>
        <taxon>Leptolyngbyaceae</taxon>
        <taxon>Romeriopsis</taxon>
        <taxon>Romeriopsis navalis</taxon>
    </lineage>
</organism>
<feature type="domain" description="Phosphodiester glycosidase" evidence="1">
    <location>
        <begin position="111"/>
        <end position="299"/>
    </location>
</feature>
<dbReference type="EMBL" id="JADEXQ010000002">
    <property type="protein sequence ID" value="MBE9028314.1"/>
    <property type="molecule type" value="Genomic_DNA"/>
</dbReference>
<gene>
    <name evidence="2" type="ORF">IQ266_00905</name>
</gene>
<evidence type="ECO:0000313" key="3">
    <source>
        <dbReference type="Proteomes" id="UP000625316"/>
    </source>
</evidence>
<dbReference type="PANTHER" id="PTHR40446">
    <property type="entry name" value="N-ACETYLGLUCOSAMINE-1-PHOSPHODIESTER ALPHA-N-ACETYLGLUCOSAMINIDASE"/>
    <property type="match status" value="1"/>
</dbReference>
<dbReference type="RefSeq" id="WP_264323135.1">
    <property type="nucleotide sequence ID" value="NZ_JADEXQ010000002.1"/>
</dbReference>
<keyword evidence="2" id="KW-0326">Glycosidase</keyword>
<comment type="caution">
    <text evidence="2">The sequence shown here is derived from an EMBL/GenBank/DDBJ whole genome shotgun (WGS) entry which is preliminary data.</text>
</comment>
<evidence type="ECO:0000259" key="1">
    <source>
        <dbReference type="Pfam" id="PF09992"/>
    </source>
</evidence>
<dbReference type="GO" id="GO:0016798">
    <property type="term" value="F:hydrolase activity, acting on glycosyl bonds"/>
    <property type="evidence" value="ECO:0007669"/>
    <property type="project" value="UniProtKB-KW"/>
</dbReference>
<dbReference type="Proteomes" id="UP000625316">
    <property type="component" value="Unassembled WGS sequence"/>
</dbReference>
<dbReference type="PANTHER" id="PTHR40446:SF2">
    <property type="entry name" value="N-ACETYLGLUCOSAMINE-1-PHOSPHODIESTER ALPHA-N-ACETYLGLUCOSAMINIDASE"/>
    <property type="match status" value="1"/>
</dbReference>
<keyword evidence="3" id="KW-1185">Reference proteome</keyword>
<keyword evidence="2" id="KW-0378">Hydrolase</keyword>
<name>A0A928VM10_9CYAN</name>
<protein>
    <submittedName>
        <fullName evidence="2">Phosphodiester glycosidase family protein</fullName>
    </submittedName>
</protein>